<reference evidence="1 2" key="1">
    <citation type="submission" date="2015-04" db="EMBL/GenBank/DDBJ databases">
        <title>Complete Genome Sequence of Brevibacterium flavum ATCC 15168.</title>
        <authorList>
            <person name="Ahn J."/>
            <person name="Park G."/>
            <person name="Jeon W."/>
            <person name="Jang Y."/>
            <person name="Jang M."/>
            <person name="Lee H."/>
            <person name="Lee H."/>
        </authorList>
    </citation>
    <scope>NUCLEOTIDE SEQUENCE [LARGE SCALE GENOMIC DNA]</scope>
    <source>
        <strain evidence="1 2">ATCC 15168</strain>
    </source>
</reference>
<accession>A0A0F6WRP6</accession>
<evidence type="ECO:0008006" key="3">
    <source>
        <dbReference type="Google" id="ProtNLM"/>
    </source>
</evidence>
<dbReference type="Proteomes" id="UP000034037">
    <property type="component" value="Chromosome"/>
</dbReference>
<keyword evidence="2" id="KW-1185">Reference proteome</keyword>
<proteinExistence type="predicted"/>
<dbReference type="RefSeq" id="WP_003862859.1">
    <property type="nucleotide sequence ID" value="NZ_CP011309.1"/>
</dbReference>
<dbReference type="PATRIC" id="fig|92706.3.peg.2906"/>
<sequence length="283" mass="30482">MRLLVLRCDAPHINEFPALSTSAEIHDLPAVPTRKDLKILDDAAFDVLPQDPTPSLDEIAKQPDVEHLNSPKFAPQQPETRLRIVVIGSDAALSAVLTRLMRADNLWAEIGFVPVGPSTAAKNWGLPTDEAAALELALTGLVNPAPLIRDDAAVAVAGSATITNWEPGEITGEVIVDDHVLIRHEAASKAPRRGVYGARLVPMLDAPGIAAVVMDTPLPGEVPSRSLFPRPSGSVIPESFSTGRAMQAGGPSLQIRVDGISRKRKVERVTFYRHLRDLQIVRP</sequence>
<name>A0A0F6WRP6_9CORY</name>
<protein>
    <recommendedName>
        <fullName evidence="3">Diacylglycerol kinase</fullName>
    </recommendedName>
</protein>
<organism evidence="1 2">
    <name type="scientific">[Brevibacterium] flavum</name>
    <dbReference type="NCBI Taxonomy" id="92706"/>
    <lineage>
        <taxon>Bacteria</taxon>
        <taxon>Bacillati</taxon>
        <taxon>Actinomycetota</taxon>
        <taxon>Actinomycetes</taxon>
        <taxon>Mycobacteriales</taxon>
        <taxon>Corynebacteriaceae</taxon>
        <taxon>Corynebacterium</taxon>
    </lineage>
</organism>
<dbReference type="HOGENOM" id="CLU_087221_0_0_11"/>
<dbReference type="AlphaFoldDB" id="A0A0F6WRP6"/>
<gene>
    <name evidence="1" type="ORF">YH66_13865</name>
</gene>
<evidence type="ECO:0000313" key="2">
    <source>
        <dbReference type="Proteomes" id="UP000034037"/>
    </source>
</evidence>
<evidence type="ECO:0000313" key="1">
    <source>
        <dbReference type="EMBL" id="AKF28530.1"/>
    </source>
</evidence>
<dbReference type="EMBL" id="CP011309">
    <property type="protein sequence ID" value="AKF28530.1"/>
    <property type="molecule type" value="Genomic_DNA"/>
</dbReference>